<name>A0A212K4Q4_9DELT</name>
<dbReference type="InterPro" id="IPR000847">
    <property type="entry name" value="LysR_HTH_N"/>
</dbReference>
<dbReference type="InterPro" id="IPR036390">
    <property type="entry name" value="WH_DNA-bd_sf"/>
</dbReference>
<dbReference type="InterPro" id="IPR036388">
    <property type="entry name" value="WH-like_DNA-bd_sf"/>
</dbReference>
<dbReference type="PRINTS" id="PR00039">
    <property type="entry name" value="HTHLYSR"/>
</dbReference>
<evidence type="ECO:0000256" key="2">
    <source>
        <dbReference type="ARBA" id="ARBA00023015"/>
    </source>
</evidence>
<comment type="similarity">
    <text evidence="1">Belongs to the LysR transcriptional regulatory family.</text>
</comment>
<dbReference type="Pfam" id="PF03466">
    <property type="entry name" value="LysR_substrate"/>
    <property type="match status" value="1"/>
</dbReference>
<keyword evidence="2" id="KW-0805">Transcription regulation</keyword>
<accession>A0A212K4Q4</accession>
<keyword evidence="3" id="KW-0238">DNA-binding</keyword>
<evidence type="ECO:0000259" key="5">
    <source>
        <dbReference type="PROSITE" id="PS50931"/>
    </source>
</evidence>
<dbReference type="SUPFAM" id="SSF53850">
    <property type="entry name" value="Periplasmic binding protein-like II"/>
    <property type="match status" value="1"/>
</dbReference>
<protein>
    <submittedName>
        <fullName evidence="6">LysR family transcriptional regulator</fullName>
    </submittedName>
</protein>
<gene>
    <name evidence="6" type="ORF">KL86DPRO_20705</name>
</gene>
<evidence type="ECO:0000256" key="4">
    <source>
        <dbReference type="ARBA" id="ARBA00023163"/>
    </source>
</evidence>
<dbReference type="SUPFAM" id="SSF46785">
    <property type="entry name" value="Winged helix' DNA-binding domain"/>
    <property type="match status" value="1"/>
</dbReference>
<evidence type="ECO:0000256" key="1">
    <source>
        <dbReference type="ARBA" id="ARBA00009437"/>
    </source>
</evidence>
<dbReference type="PANTHER" id="PTHR30126">
    <property type="entry name" value="HTH-TYPE TRANSCRIPTIONAL REGULATOR"/>
    <property type="match status" value="1"/>
</dbReference>
<dbReference type="PROSITE" id="PS50931">
    <property type="entry name" value="HTH_LYSR"/>
    <property type="match status" value="1"/>
</dbReference>
<reference evidence="6" key="1">
    <citation type="submission" date="2016-04" db="EMBL/GenBank/DDBJ databases">
        <authorList>
            <person name="Evans L.H."/>
            <person name="Alamgir A."/>
            <person name="Owens N."/>
            <person name="Weber N.D."/>
            <person name="Virtaneva K."/>
            <person name="Barbian K."/>
            <person name="Babar A."/>
            <person name="Rosenke K."/>
        </authorList>
    </citation>
    <scope>NUCLEOTIDE SEQUENCE</scope>
    <source>
        <strain evidence="6">86</strain>
    </source>
</reference>
<dbReference type="PANTHER" id="PTHR30126:SF40">
    <property type="entry name" value="HTH-TYPE TRANSCRIPTIONAL REGULATOR GLTR"/>
    <property type="match status" value="1"/>
</dbReference>
<dbReference type="EMBL" id="FLUQ01000002">
    <property type="protein sequence ID" value="SBW06704.1"/>
    <property type="molecule type" value="Genomic_DNA"/>
</dbReference>
<dbReference type="GO" id="GO:0003700">
    <property type="term" value="F:DNA-binding transcription factor activity"/>
    <property type="evidence" value="ECO:0007669"/>
    <property type="project" value="InterPro"/>
</dbReference>
<dbReference type="InterPro" id="IPR005119">
    <property type="entry name" value="LysR_subst-bd"/>
</dbReference>
<organism evidence="6">
    <name type="scientific">uncultured delta proteobacterium</name>
    <dbReference type="NCBI Taxonomy" id="34034"/>
    <lineage>
        <taxon>Bacteria</taxon>
        <taxon>Deltaproteobacteria</taxon>
        <taxon>environmental samples</taxon>
    </lineage>
</organism>
<dbReference type="CDD" id="cd05466">
    <property type="entry name" value="PBP2_LTTR_substrate"/>
    <property type="match status" value="1"/>
</dbReference>
<feature type="domain" description="HTH lysR-type" evidence="5">
    <location>
        <begin position="12"/>
        <end position="69"/>
    </location>
</feature>
<dbReference type="GO" id="GO:0000976">
    <property type="term" value="F:transcription cis-regulatory region binding"/>
    <property type="evidence" value="ECO:0007669"/>
    <property type="project" value="TreeGrafter"/>
</dbReference>
<dbReference type="Gene3D" id="1.10.10.10">
    <property type="entry name" value="Winged helix-like DNA-binding domain superfamily/Winged helix DNA-binding domain"/>
    <property type="match status" value="1"/>
</dbReference>
<dbReference type="AlphaFoldDB" id="A0A212K4Q4"/>
<sequence>MTKKMQLLPEKVNWALLHTYLVIVEKRNLSLAAARLNLTQSAVSHSLKKLEAQVGARLLERSHRHFSLTEQGQMLHEAALSMYRELGRLDDSLRREGSAISDTISILILSRVQNETFDEFLMGFRQRYPKIKLQLETMLSADILNRLNQKISAIGLTLCGREMKNLNRVLLLPQRYALYCGKHHPLFAKEKIRKQDLRAQPFVSWFSDQLGDTLSPLTVFREAEQLTGEVVAHINSIDELRRLIYIGYGIGCLPEHLARKDEIEGNLRRLPPEKGIADVPIYLVWHKQRKLKLAEIAFMEGLCATFNQEEAWREASRAQGTGTFGQSDA</sequence>
<keyword evidence="4" id="KW-0804">Transcription</keyword>
<evidence type="ECO:0000313" key="6">
    <source>
        <dbReference type="EMBL" id="SBW06704.1"/>
    </source>
</evidence>
<dbReference type="Pfam" id="PF00126">
    <property type="entry name" value="HTH_1"/>
    <property type="match status" value="1"/>
</dbReference>
<proteinExistence type="inferred from homology"/>
<evidence type="ECO:0000256" key="3">
    <source>
        <dbReference type="ARBA" id="ARBA00023125"/>
    </source>
</evidence>
<dbReference type="Gene3D" id="3.40.190.290">
    <property type="match status" value="1"/>
</dbReference>